<dbReference type="AlphaFoldDB" id="J9DPE2"/>
<dbReference type="InParanoid" id="J9DPE2"/>
<evidence type="ECO:0000313" key="2">
    <source>
        <dbReference type="EMBL" id="EJW04415.1"/>
    </source>
</evidence>
<feature type="compositionally biased region" description="Polar residues" evidence="1">
    <location>
        <begin position="442"/>
        <end position="454"/>
    </location>
</feature>
<protein>
    <submittedName>
        <fullName evidence="2">Uncharacterized protein</fullName>
    </submittedName>
</protein>
<name>J9DPE2_EDHAE</name>
<keyword evidence="3" id="KW-1185">Reference proteome</keyword>
<feature type="region of interest" description="Disordered" evidence="1">
    <location>
        <begin position="438"/>
        <end position="462"/>
    </location>
</feature>
<reference evidence="3" key="2">
    <citation type="submission" date="2015-07" db="EMBL/GenBank/DDBJ databases">
        <title>Contrasting host-pathogen interactions and genome evolution in two generalist and specialist microsporidian pathogens of mosquitoes.</title>
        <authorList>
            <consortium name="The Broad Institute Genomics Platform"/>
            <consortium name="The Broad Institute Genome Sequencing Center for Infectious Disease"/>
            <person name="Cuomo C.A."/>
            <person name="Sanscrainte N.D."/>
            <person name="Goldberg J.M."/>
            <person name="Heiman D."/>
            <person name="Young S."/>
            <person name="Zeng Q."/>
            <person name="Becnel J.J."/>
            <person name="Birren B.W."/>
        </authorList>
    </citation>
    <scope>NUCLEOTIDE SEQUENCE [LARGE SCALE GENOMIC DNA]</scope>
    <source>
        <strain evidence="3">USNM 41457</strain>
    </source>
</reference>
<evidence type="ECO:0000256" key="1">
    <source>
        <dbReference type="SAM" id="MobiDB-lite"/>
    </source>
</evidence>
<dbReference type="EMBL" id="AFBI03000019">
    <property type="protein sequence ID" value="EJW04415.1"/>
    <property type="molecule type" value="Genomic_DNA"/>
</dbReference>
<accession>J9DPE2</accession>
<reference evidence="2 3" key="1">
    <citation type="submission" date="2011-08" db="EMBL/GenBank/DDBJ databases">
        <authorList>
            <person name="Liu Z.J."/>
            <person name="Shi F.L."/>
            <person name="Lu J.Q."/>
            <person name="Li M."/>
            <person name="Wang Z.L."/>
        </authorList>
    </citation>
    <scope>NUCLEOTIDE SEQUENCE [LARGE SCALE GENOMIC DNA]</scope>
    <source>
        <strain evidence="2 3">USNM 41457</strain>
    </source>
</reference>
<feature type="region of interest" description="Disordered" evidence="1">
    <location>
        <begin position="597"/>
        <end position="619"/>
    </location>
</feature>
<dbReference type="Proteomes" id="UP000003163">
    <property type="component" value="Unassembled WGS sequence"/>
</dbReference>
<organism evidence="2 3">
    <name type="scientific">Edhazardia aedis (strain USNM 41457)</name>
    <name type="common">Microsporidian parasite</name>
    <dbReference type="NCBI Taxonomy" id="1003232"/>
    <lineage>
        <taxon>Eukaryota</taxon>
        <taxon>Fungi</taxon>
        <taxon>Fungi incertae sedis</taxon>
        <taxon>Microsporidia</taxon>
        <taxon>Edhazardia</taxon>
    </lineage>
</organism>
<gene>
    <name evidence="2" type="ORF">EDEG_01351</name>
</gene>
<comment type="caution">
    <text evidence="2">The sequence shown here is derived from an EMBL/GenBank/DDBJ whole genome shotgun (WGS) entry which is preliminary data.</text>
</comment>
<evidence type="ECO:0000313" key="3">
    <source>
        <dbReference type="Proteomes" id="UP000003163"/>
    </source>
</evidence>
<sequence>MYYREDATPFLEKAQNFAVFRRRTFSEKLFCVPSVCLYNWYVEIGSIQAICDDTCGNSSSNKLDNNININNNHMKYNNSTNTINNNTYKSNNNIERGCDNGLKDNSVSNSICSSFNTCSNCNKIVRLKNRKIDKRKKQWRQSVYCNCNLGVNRNNHSFNVHNNLSIVHNNSISNSIVYDQAEREDLKSNISGKKDSLYQILYLCGTTANKTIRSPIITIYHPNTIFTNDGVYLLQGFSSFLDSNSLKEYFSAGFPINWREIIFSITYNNIYSNKYAIYDNINRNDVNNTENIHSTENKHNNSRINSNKIIFNMNYNDAIKKFGEINENNLQDIYHFIYKHEKDAAEDITENKIQKDSNFICVEKKNGVEEECKNAIIDCSLEPKEIRSNKKINILNLDNSTGNDIKPPSAWTKNRRSSRTDVFYKYISKFINVTHEDDSNKQSKIVSKSQSNNIKCDENKNNPISTPNITNLANLDNKVHNDGENVFNNISTDNINSKTGNGILKICLHKKSANEKDESSKNDAIKSFNLTFDENHERVFDNNKNKANVDIVNKENVINSENIIDLKNNSTINTIGSSSRCNQETVIITTNRNKKSIKTKKGSLSNKKERKNTRNNQSFFDDLTFGSSDSLVFNKSLFENTINFSNNSNTAKKCNKSN</sequence>
<dbReference type="VEuPathDB" id="MicrosporidiaDB:EDEG_01351"/>
<dbReference type="HOGENOM" id="CLU_416791_0_0_1"/>
<proteinExistence type="predicted"/>